<reference evidence="9" key="1">
    <citation type="submission" date="2025-08" db="UniProtKB">
        <authorList>
            <consortium name="RefSeq"/>
        </authorList>
    </citation>
    <scope>IDENTIFICATION</scope>
    <source>
        <tissue evidence="9">Gonads</tissue>
    </source>
</reference>
<organism evidence="8 9">
    <name type="scientific">Lingula anatina</name>
    <name type="common">Brachiopod</name>
    <name type="synonym">Lingula unguis</name>
    <dbReference type="NCBI Taxonomy" id="7574"/>
    <lineage>
        <taxon>Eukaryota</taxon>
        <taxon>Metazoa</taxon>
        <taxon>Spiralia</taxon>
        <taxon>Lophotrochozoa</taxon>
        <taxon>Brachiopoda</taxon>
        <taxon>Linguliformea</taxon>
        <taxon>Lingulata</taxon>
        <taxon>Lingulida</taxon>
        <taxon>Linguloidea</taxon>
        <taxon>Lingulidae</taxon>
        <taxon>Lingula</taxon>
    </lineage>
</organism>
<keyword evidence="4 6" id="KW-0472">Membrane</keyword>
<accession>A0A1S3IE96</accession>
<gene>
    <name evidence="9" type="primary">LOC106163210</name>
</gene>
<feature type="compositionally biased region" description="Basic and acidic residues" evidence="5">
    <location>
        <begin position="326"/>
        <end position="340"/>
    </location>
</feature>
<dbReference type="FunCoup" id="A0A1S3IE96">
    <property type="interactions" value="125"/>
</dbReference>
<dbReference type="Proteomes" id="UP000085678">
    <property type="component" value="Unplaced"/>
</dbReference>
<feature type="transmembrane region" description="Helical" evidence="6">
    <location>
        <begin position="53"/>
        <end position="75"/>
    </location>
</feature>
<dbReference type="InterPro" id="IPR006916">
    <property type="entry name" value="POPDC1-3"/>
</dbReference>
<dbReference type="PANTHER" id="PTHR12101:SF30">
    <property type="entry name" value="POPEYE DOMAIN-CONTAINING PROTEIN 3-LIKE PROTEIN"/>
    <property type="match status" value="1"/>
</dbReference>
<feature type="domain" description="POPDC1-3" evidence="7">
    <location>
        <begin position="28"/>
        <end position="253"/>
    </location>
</feature>
<dbReference type="STRING" id="7574.A0A1S3IE96"/>
<feature type="region of interest" description="Disordered" evidence="5">
    <location>
        <begin position="307"/>
        <end position="352"/>
    </location>
</feature>
<dbReference type="InterPro" id="IPR055272">
    <property type="entry name" value="POPDC1-3_dom"/>
</dbReference>
<dbReference type="RefSeq" id="XP_013396181.1">
    <property type="nucleotide sequence ID" value="XM_013540727.1"/>
</dbReference>
<feature type="transmembrane region" description="Helical" evidence="6">
    <location>
        <begin position="81"/>
        <end position="100"/>
    </location>
</feature>
<dbReference type="Pfam" id="PF04831">
    <property type="entry name" value="POPDC1-3"/>
    <property type="match status" value="1"/>
</dbReference>
<proteinExistence type="predicted"/>
<dbReference type="KEGG" id="lak:106163210"/>
<dbReference type="OrthoDB" id="425611at2759"/>
<dbReference type="GO" id="GO:0007507">
    <property type="term" value="P:heart development"/>
    <property type="evidence" value="ECO:0007669"/>
    <property type="project" value="TreeGrafter"/>
</dbReference>
<evidence type="ECO:0000256" key="2">
    <source>
        <dbReference type="ARBA" id="ARBA00022692"/>
    </source>
</evidence>
<dbReference type="PANTHER" id="PTHR12101">
    <property type="entry name" value="POPEYE DOMAIN CONTAINING PROTEIN"/>
    <property type="match status" value="1"/>
</dbReference>
<evidence type="ECO:0000256" key="4">
    <source>
        <dbReference type="ARBA" id="ARBA00023136"/>
    </source>
</evidence>
<evidence type="ECO:0000256" key="5">
    <source>
        <dbReference type="SAM" id="MobiDB-lite"/>
    </source>
</evidence>
<dbReference type="GO" id="GO:0042383">
    <property type="term" value="C:sarcolemma"/>
    <property type="evidence" value="ECO:0007669"/>
    <property type="project" value="TreeGrafter"/>
</dbReference>
<evidence type="ECO:0000256" key="3">
    <source>
        <dbReference type="ARBA" id="ARBA00022989"/>
    </source>
</evidence>
<dbReference type="GO" id="GO:0042391">
    <property type="term" value="P:regulation of membrane potential"/>
    <property type="evidence" value="ECO:0007669"/>
    <property type="project" value="TreeGrafter"/>
</dbReference>
<keyword evidence="8" id="KW-1185">Reference proteome</keyword>
<dbReference type="AlphaFoldDB" id="A0A1S3IE96"/>
<evidence type="ECO:0000256" key="6">
    <source>
        <dbReference type="SAM" id="Phobius"/>
    </source>
</evidence>
<dbReference type="GeneID" id="106163210"/>
<keyword evidence="3 6" id="KW-1133">Transmembrane helix</keyword>
<evidence type="ECO:0000256" key="1">
    <source>
        <dbReference type="ARBA" id="ARBA00004141"/>
    </source>
</evidence>
<comment type="subcellular location">
    <subcellularLocation>
        <location evidence="1">Membrane</location>
        <topology evidence="1">Multi-pass membrane protein</topology>
    </subcellularLocation>
</comment>
<sequence length="456" mass="51587">MMDNSTGNLTEASLLDGHSFCFGQWKTPHHILFQIGHAALLVGYLGPEGTYGILFTHSMLVLGFLLLATWSWIILCAPDVFSWHFSFTVINLVQMLFMLYRLKPVKFSQELEEVYVTLFQPLKVSRSLFKKLISPEHATIATLQEGEVYATQNVTRTNKLGLLVSGMITVIANGQFLHNIHEKEFLDSPEFESTSNKEDKFQVSLIATEYSRCLVWQRSALKYLLAKEPFLAQVLSGVVGRDVTNKLYAINQKIMLSDGSRVDIRLPCINALKIKESASRSPSITRSNQRIQGPDFLNTQLVPQMANGSARTRSKSFDAAVHHKPHIDPHRARSWTDCHIRPNQQQRRRSSQLSLIRQAPMNGHAMWSSCSAMDRRYLHPHRNSCDHIGMMQSYLATQAHDPHHDGTDCMDQHLLHPNMFVPCQYGGSVSSCSGSLRSRSSSPSDGMYRELYSLLH</sequence>
<evidence type="ECO:0000313" key="8">
    <source>
        <dbReference type="Proteomes" id="UP000085678"/>
    </source>
</evidence>
<dbReference type="GO" id="GO:0030552">
    <property type="term" value="F:cAMP binding"/>
    <property type="evidence" value="ECO:0007669"/>
    <property type="project" value="TreeGrafter"/>
</dbReference>
<protein>
    <submittedName>
        <fullName evidence="9">Popeye domain-containing protein 3 isoform X1</fullName>
    </submittedName>
</protein>
<evidence type="ECO:0000259" key="7">
    <source>
        <dbReference type="Pfam" id="PF04831"/>
    </source>
</evidence>
<dbReference type="InParanoid" id="A0A1S3IE96"/>
<keyword evidence="2 6" id="KW-0812">Transmembrane</keyword>
<name>A0A1S3IE96_LINAN</name>
<evidence type="ECO:0000313" key="9">
    <source>
        <dbReference type="RefSeq" id="XP_013396181.1"/>
    </source>
</evidence>
<dbReference type="GO" id="GO:0051146">
    <property type="term" value="P:striated muscle cell differentiation"/>
    <property type="evidence" value="ECO:0007669"/>
    <property type="project" value="TreeGrafter"/>
</dbReference>